<protein>
    <submittedName>
        <fullName evidence="2">Uncharacterized protein</fullName>
    </submittedName>
</protein>
<dbReference type="RefSeq" id="WP_102523774.1">
    <property type="nucleotide sequence ID" value="NZ_LT960611.1"/>
</dbReference>
<name>A0A2N8ZHY0_9VIBR</name>
<feature type="transmembrane region" description="Helical" evidence="1">
    <location>
        <begin position="21"/>
        <end position="47"/>
    </location>
</feature>
<organism evidence="2 3">
    <name type="scientific">Vibrio tapetis subsp. tapetis</name>
    <dbReference type="NCBI Taxonomy" id="1671868"/>
    <lineage>
        <taxon>Bacteria</taxon>
        <taxon>Pseudomonadati</taxon>
        <taxon>Pseudomonadota</taxon>
        <taxon>Gammaproteobacteria</taxon>
        <taxon>Vibrionales</taxon>
        <taxon>Vibrionaceae</taxon>
        <taxon>Vibrio</taxon>
    </lineage>
</organism>
<dbReference type="EMBL" id="LT960611">
    <property type="protein sequence ID" value="SON51499.1"/>
    <property type="molecule type" value="Genomic_DNA"/>
</dbReference>
<feature type="transmembrane region" description="Helical" evidence="1">
    <location>
        <begin position="53"/>
        <end position="74"/>
    </location>
</feature>
<keyword evidence="1" id="KW-0472">Membrane</keyword>
<proteinExistence type="predicted"/>
<dbReference type="OrthoDB" id="5904210at2"/>
<dbReference type="AlphaFoldDB" id="A0A2N8ZHY0"/>
<reference evidence="2 3" key="1">
    <citation type="submission" date="2017-10" db="EMBL/GenBank/DDBJ databases">
        <authorList>
            <person name="Banno H."/>
            <person name="Chua N.-H."/>
        </authorList>
    </citation>
    <scope>NUCLEOTIDE SEQUENCE [LARGE SCALE GENOMIC DNA]</scope>
    <source>
        <strain evidence="2">Vibrio tapetis CECT4600</strain>
    </source>
</reference>
<keyword evidence="1" id="KW-0812">Transmembrane</keyword>
<evidence type="ECO:0000313" key="2">
    <source>
        <dbReference type="EMBL" id="SON51499.1"/>
    </source>
</evidence>
<keyword evidence="1" id="KW-1133">Transmembrane helix</keyword>
<dbReference type="KEGG" id="vta:A3552"/>
<gene>
    <name evidence="2" type="ORF">VTAP4600_A3552</name>
</gene>
<accession>A0A2N8ZHY0</accession>
<dbReference type="Proteomes" id="UP000235828">
    <property type="component" value="Chromosome A"/>
</dbReference>
<evidence type="ECO:0000313" key="3">
    <source>
        <dbReference type="Proteomes" id="UP000235828"/>
    </source>
</evidence>
<keyword evidence="3" id="KW-1185">Reference proteome</keyword>
<sequence length="123" mass="14270">MSEQVLNDHKNPQLKRGLSETVLIFWGLPVKVFALAALFSGFGLFLLISQLGWMWGALLGGIFSVMVFAPLRWIHKEDAHAWILWIEAFSNSGYTSTRLIKKRLFVMRRGNVLHFKQWKKDHE</sequence>
<evidence type="ECO:0000256" key="1">
    <source>
        <dbReference type="SAM" id="Phobius"/>
    </source>
</evidence>